<gene>
    <name evidence="2" type="ORF">C8Q71DRAFT_755456</name>
</gene>
<sequence length="175" mass="18674">MFSQSYPNLTASQSSFFSTSTSLPSLYDGSSGTLSQQYSHSTTASDVGSPETFKQNSQLALGQVSRVQALARSVLLATQHAYQTGNNPIQTAADMATLHQALELLAAVLRQSGVGALPMRPRDPSNAASQPEADEERLIAEMTSAVQALFEKRKRLEESAGVVASLLGVEKEARK</sequence>
<dbReference type="EMBL" id="JADCUA010000008">
    <property type="protein sequence ID" value="KAH9837982.1"/>
    <property type="molecule type" value="Genomic_DNA"/>
</dbReference>
<organism evidence="2 3">
    <name type="scientific">Rhodofomes roseus</name>
    <dbReference type="NCBI Taxonomy" id="34475"/>
    <lineage>
        <taxon>Eukaryota</taxon>
        <taxon>Fungi</taxon>
        <taxon>Dikarya</taxon>
        <taxon>Basidiomycota</taxon>
        <taxon>Agaricomycotina</taxon>
        <taxon>Agaricomycetes</taxon>
        <taxon>Polyporales</taxon>
        <taxon>Rhodofomes</taxon>
    </lineage>
</organism>
<evidence type="ECO:0000313" key="2">
    <source>
        <dbReference type="EMBL" id="KAH9837982.1"/>
    </source>
</evidence>
<comment type="caution">
    <text evidence="2">The sequence shown here is derived from an EMBL/GenBank/DDBJ whole genome shotgun (WGS) entry which is preliminary data.</text>
</comment>
<evidence type="ECO:0000313" key="3">
    <source>
        <dbReference type="Proteomes" id="UP000814176"/>
    </source>
</evidence>
<reference evidence="2 3" key="1">
    <citation type="journal article" date="2021" name="Environ. Microbiol.">
        <title>Gene family expansions and transcriptome signatures uncover fungal adaptations to wood decay.</title>
        <authorList>
            <person name="Hage H."/>
            <person name="Miyauchi S."/>
            <person name="Viragh M."/>
            <person name="Drula E."/>
            <person name="Min B."/>
            <person name="Chaduli D."/>
            <person name="Navarro D."/>
            <person name="Favel A."/>
            <person name="Norest M."/>
            <person name="Lesage-Meessen L."/>
            <person name="Balint B."/>
            <person name="Merenyi Z."/>
            <person name="de Eugenio L."/>
            <person name="Morin E."/>
            <person name="Martinez A.T."/>
            <person name="Baldrian P."/>
            <person name="Stursova M."/>
            <person name="Martinez M.J."/>
            <person name="Novotny C."/>
            <person name="Magnuson J.K."/>
            <person name="Spatafora J.W."/>
            <person name="Maurice S."/>
            <person name="Pangilinan J."/>
            <person name="Andreopoulos W."/>
            <person name="LaButti K."/>
            <person name="Hundley H."/>
            <person name="Na H."/>
            <person name="Kuo A."/>
            <person name="Barry K."/>
            <person name="Lipzen A."/>
            <person name="Henrissat B."/>
            <person name="Riley R."/>
            <person name="Ahrendt S."/>
            <person name="Nagy L.G."/>
            <person name="Grigoriev I.V."/>
            <person name="Martin F."/>
            <person name="Rosso M.N."/>
        </authorList>
    </citation>
    <scope>NUCLEOTIDE SEQUENCE [LARGE SCALE GENOMIC DNA]</scope>
    <source>
        <strain evidence="2 3">CIRM-BRFM 1785</strain>
    </source>
</reference>
<proteinExistence type="predicted"/>
<dbReference type="Proteomes" id="UP000814176">
    <property type="component" value="Unassembled WGS sequence"/>
</dbReference>
<evidence type="ECO:0000256" key="1">
    <source>
        <dbReference type="SAM" id="MobiDB-lite"/>
    </source>
</evidence>
<keyword evidence="3" id="KW-1185">Reference proteome</keyword>
<dbReference type="GeneID" id="72004283"/>
<feature type="region of interest" description="Disordered" evidence="1">
    <location>
        <begin position="29"/>
        <end position="51"/>
    </location>
</feature>
<accession>A0ABQ8KK63</accession>
<protein>
    <submittedName>
        <fullName evidence="2">Uncharacterized protein</fullName>
    </submittedName>
</protein>
<name>A0ABQ8KK63_9APHY</name>
<dbReference type="RefSeq" id="XP_047780020.1">
    <property type="nucleotide sequence ID" value="XM_047923551.1"/>
</dbReference>